<accession>A0ABV3ED34</accession>
<sequence length="143" mass="14843">MSDAPTPPSQPSDADFPPLTPAEMPTQLKAALKQMSRRGPVVDVATGETVAEGGQLVGEQPDQDLVGCLECARAVAQGWWGSIARHVGMEGAPVCMLCGEGEATLTAADWFAMAAQLAAAATARGSRRTWRDDAVKGLGAHTL</sequence>
<comment type="caution">
    <text evidence="2">The sequence shown here is derived from an EMBL/GenBank/DDBJ whole genome shotgun (WGS) entry which is preliminary data.</text>
</comment>
<dbReference type="RefSeq" id="WP_359987401.1">
    <property type="nucleotide sequence ID" value="NZ_JBEZLS010000026.1"/>
</dbReference>
<reference evidence="2 3" key="1">
    <citation type="submission" date="2024-06" db="EMBL/GenBank/DDBJ databases">
        <title>The Natural Products Discovery Center: Release of the First 8490 Sequenced Strains for Exploring Actinobacteria Biosynthetic Diversity.</title>
        <authorList>
            <person name="Kalkreuter E."/>
            <person name="Kautsar S.A."/>
            <person name="Yang D."/>
            <person name="Bader C.D."/>
            <person name="Teijaro C.N."/>
            <person name="Fluegel L."/>
            <person name="Davis C.M."/>
            <person name="Simpson J.R."/>
            <person name="Lauterbach L."/>
            <person name="Steele A.D."/>
            <person name="Gui C."/>
            <person name="Meng S."/>
            <person name="Li G."/>
            <person name="Viehrig K."/>
            <person name="Ye F."/>
            <person name="Su P."/>
            <person name="Kiefer A.F."/>
            <person name="Nichols A."/>
            <person name="Cepeda A.J."/>
            <person name="Yan W."/>
            <person name="Fan B."/>
            <person name="Jiang Y."/>
            <person name="Adhikari A."/>
            <person name="Zheng C.-J."/>
            <person name="Schuster L."/>
            <person name="Cowan T.M."/>
            <person name="Smanski M.J."/>
            <person name="Chevrette M.G."/>
            <person name="De Carvalho L.P.S."/>
            <person name="Shen B."/>
        </authorList>
    </citation>
    <scope>NUCLEOTIDE SEQUENCE [LARGE SCALE GENOMIC DNA]</scope>
    <source>
        <strain evidence="2 3">NPDC048274</strain>
    </source>
</reference>
<keyword evidence="3" id="KW-1185">Reference proteome</keyword>
<dbReference type="EMBL" id="JBEZLS010000026">
    <property type="protein sequence ID" value="MEU9355051.1"/>
    <property type="molecule type" value="Genomic_DNA"/>
</dbReference>
<feature type="compositionally biased region" description="Pro residues" evidence="1">
    <location>
        <begin position="1"/>
        <end position="10"/>
    </location>
</feature>
<gene>
    <name evidence="2" type="ORF">AB0D65_29655</name>
</gene>
<organism evidence="2 3">
    <name type="scientific">Streptomyces griseoloalbus</name>
    <dbReference type="NCBI Taxonomy" id="67303"/>
    <lineage>
        <taxon>Bacteria</taxon>
        <taxon>Bacillati</taxon>
        <taxon>Actinomycetota</taxon>
        <taxon>Actinomycetes</taxon>
        <taxon>Kitasatosporales</taxon>
        <taxon>Streptomycetaceae</taxon>
        <taxon>Streptomyces</taxon>
    </lineage>
</organism>
<protein>
    <submittedName>
        <fullName evidence="2">Uncharacterized protein</fullName>
    </submittedName>
</protein>
<evidence type="ECO:0000313" key="3">
    <source>
        <dbReference type="Proteomes" id="UP001551582"/>
    </source>
</evidence>
<evidence type="ECO:0000256" key="1">
    <source>
        <dbReference type="SAM" id="MobiDB-lite"/>
    </source>
</evidence>
<feature type="region of interest" description="Disordered" evidence="1">
    <location>
        <begin position="1"/>
        <end position="24"/>
    </location>
</feature>
<proteinExistence type="predicted"/>
<dbReference type="Proteomes" id="UP001551582">
    <property type="component" value="Unassembled WGS sequence"/>
</dbReference>
<name>A0ABV3ED34_9ACTN</name>
<evidence type="ECO:0000313" key="2">
    <source>
        <dbReference type="EMBL" id="MEU9355051.1"/>
    </source>
</evidence>